<dbReference type="PANTHER" id="PTHR43557">
    <property type="entry name" value="APOPTOSIS-INDUCING FACTOR 1"/>
    <property type="match status" value="1"/>
</dbReference>
<dbReference type="Pfam" id="PF07992">
    <property type="entry name" value="Pyr_redox_2"/>
    <property type="match status" value="3"/>
</dbReference>
<dbReference type="GO" id="GO:0005737">
    <property type="term" value="C:cytoplasm"/>
    <property type="evidence" value="ECO:0007669"/>
    <property type="project" value="TreeGrafter"/>
</dbReference>
<feature type="domain" description="FAD/NAD(P)-binding" evidence="6">
    <location>
        <begin position="3"/>
        <end position="54"/>
    </location>
</feature>
<evidence type="ECO:0000259" key="6">
    <source>
        <dbReference type="Pfam" id="PF07992"/>
    </source>
</evidence>
<dbReference type="InterPro" id="IPR023753">
    <property type="entry name" value="FAD/NAD-binding_dom"/>
</dbReference>
<evidence type="ECO:0000256" key="1">
    <source>
        <dbReference type="ARBA" id="ARBA00001974"/>
    </source>
</evidence>
<evidence type="ECO:0000256" key="2">
    <source>
        <dbReference type="ARBA" id="ARBA00022630"/>
    </source>
</evidence>
<dbReference type="GO" id="GO:0016651">
    <property type="term" value="F:oxidoreductase activity, acting on NAD(P)H"/>
    <property type="evidence" value="ECO:0007669"/>
    <property type="project" value="TreeGrafter"/>
</dbReference>
<feature type="region of interest" description="Disordered" evidence="5">
    <location>
        <begin position="543"/>
        <end position="569"/>
    </location>
</feature>
<feature type="region of interest" description="Disordered" evidence="5">
    <location>
        <begin position="323"/>
        <end position="355"/>
    </location>
</feature>
<feature type="region of interest" description="Disordered" evidence="5">
    <location>
        <begin position="102"/>
        <end position="161"/>
    </location>
</feature>
<keyword evidence="9" id="KW-1185">Reference proteome</keyword>
<feature type="domain" description="FAD/NAD(P)-binding" evidence="6">
    <location>
        <begin position="381"/>
        <end position="458"/>
    </location>
</feature>
<protein>
    <submittedName>
        <fullName evidence="8">Uncharacterized protein</fullName>
    </submittedName>
</protein>
<dbReference type="InterPro" id="IPR050446">
    <property type="entry name" value="FAD-oxidoreductase/Apoptosis"/>
</dbReference>
<keyword evidence="3" id="KW-0274">FAD</keyword>
<gene>
    <name evidence="8" type="ORF">GPA10_21855</name>
</gene>
<proteinExistence type="predicted"/>
<evidence type="ECO:0000313" key="9">
    <source>
        <dbReference type="Proteomes" id="UP000483802"/>
    </source>
</evidence>
<dbReference type="Gene3D" id="3.30.390.30">
    <property type="match status" value="1"/>
</dbReference>
<dbReference type="RefSeq" id="WP_246259542.1">
    <property type="nucleotide sequence ID" value="NZ_WPNZ01000012.1"/>
</dbReference>
<dbReference type="InterPro" id="IPR028202">
    <property type="entry name" value="Reductase_C"/>
</dbReference>
<feature type="domain" description="Reductase C-terminal" evidence="7">
    <location>
        <begin position="480"/>
        <end position="545"/>
    </location>
</feature>
<dbReference type="Proteomes" id="UP000483802">
    <property type="component" value="Unassembled WGS sequence"/>
</dbReference>
<dbReference type="InterPro" id="IPR016156">
    <property type="entry name" value="FAD/NAD-linked_Rdtase_dimer_sf"/>
</dbReference>
<dbReference type="InterPro" id="IPR036188">
    <property type="entry name" value="FAD/NAD-bd_sf"/>
</dbReference>
<dbReference type="EMBL" id="WPNZ01000012">
    <property type="protein sequence ID" value="MVO87335.1"/>
    <property type="molecule type" value="Genomic_DNA"/>
</dbReference>
<dbReference type="AlphaFoldDB" id="A0A6L6X0L6"/>
<evidence type="ECO:0000259" key="7">
    <source>
        <dbReference type="Pfam" id="PF14759"/>
    </source>
</evidence>
<name>A0A6L6X0L6_9ACTN</name>
<dbReference type="PANTHER" id="PTHR43557:SF2">
    <property type="entry name" value="RIESKE DOMAIN-CONTAINING PROTEIN-RELATED"/>
    <property type="match status" value="1"/>
</dbReference>
<dbReference type="Gene3D" id="3.50.50.60">
    <property type="entry name" value="FAD/NAD(P)-binding domain"/>
    <property type="match status" value="3"/>
</dbReference>
<feature type="compositionally biased region" description="Low complexity" evidence="5">
    <location>
        <begin position="323"/>
        <end position="337"/>
    </location>
</feature>
<feature type="domain" description="FAD/NAD(P)-binding" evidence="6">
    <location>
        <begin position="167"/>
        <end position="323"/>
    </location>
</feature>
<evidence type="ECO:0000256" key="5">
    <source>
        <dbReference type="SAM" id="MobiDB-lite"/>
    </source>
</evidence>
<sequence length="569" mass="58169">MRTVAVVGASLAGLYAARELRAQGYDGRLVIIGAEPHPPYDRPPLSKDFLANEGSLAHKGSLADNNSLAYEGSLANRDCFAHEESLAHAGFLADAGPPAYAHEAITAPPGEAAPGGTNLGGAARGSACRDEARPGKPNLGAPHPAAPGQNPPHPAASGLDEATTDGSLLTLADPEEIAELAADWLLGVRATRLDPRGRTVHLDDGRAVVTDGVVVATGASARRLPGPRLAGVHTLRTLDDARALRAELNRGPRSVVVIGGGFIGAETASSCAALGHDVTVVEAAPLPLIPQLGPDMAAFCAGLHRRGGVRLLTGTGVTRLRHTAAGGSAGSHGTVGSRATAGSHGATVPPGAVGPRGGVGLRAAGSSGGAARSGGRTRPERVTAVELTDGRLLRADVVVVGIGATPNSGWLADGVLADRDGVHCDAGCVTSLPQVVAVGDVARVGGVRAEHWTSATEQPRVAVRNLLAGRTVETFSALPYFWSDQYGSRIQFAGHRPADATVRIEEGSVDSGSFLALYEQAGRLRAALAVDRPRPFMKVRRQLRTQGPETGPRPRPSGAERATGATAVP</sequence>
<dbReference type="SUPFAM" id="SSF51905">
    <property type="entry name" value="FAD/NAD(P)-binding domain"/>
    <property type="match status" value="2"/>
</dbReference>
<organism evidence="8 9">
    <name type="scientific">Streptomyces typhae</name>
    <dbReference type="NCBI Taxonomy" id="2681492"/>
    <lineage>
        <taxon>Bacteria</taxon>
        <taxon>Bacillati</taxon>
        <taxon>Actinomycetota</taxon>
        <taxon>Actinomycetes</taxon>
        <taxon>Kitasatosporales</taxon>
        <taxon>Streptomycetaceae</taxon>
        <taxon>Streptomyces</taxon>
    </lineage>
</organism>
<comment type="caution">
    <text evidence="8">The sequence shown here is derived from an EMBL/GenBank/DDBJ whole genome shotgun (WGS) entry which is preliminary data.</text>
</comment>
<dbReference type="SUPFAM" id="SSF55424">
    <property type="entry name" value="FAD/NAD-linked reductases, dimerisation (C-terminal) domain"/>
    <property type="match status" value="1"/>
</dbReference>
<evidence type="ECO:0000313" key="8">
    <source>
        <dbReference type="EMBL" id="MVO87335.1"/>
    </source>
</evidence>
<comment type="cofactor">
    <cofactor evidence="1">
        <name>FAD</name>
        <dbReference type="ChEBI" id="CHEBI:57692"/>
    </cofactor>
</comment>
<keyword evidence="2" id="KW-0285">Flavoprotein</keyword>
<evidence type="ECO:0000256" key="3">
    <source>
        <dbReference type="ARBA" id="ARBA00022827"/>
    </source>
</evidence>
<keyword evidence="4" id="KW-0560">Oxidoreductase</keyword>
<reference evidence="8 9" key="1">
    <citation type="submission" date="2019-11" db="EMBL/GenBank/DDBJ databases">
        <title>Streptomyces typhae sp. nov., a novel endophytic actinomycete isolated from the root of cattail pollen (Typha angustifolia L.).</title>
        <authorList>
            <person name="Peng C."/>
        </authorList>
    </citation>
    <scope>NUCLEOTIDE SEQUENCE [LARGE SCALE GENOMIC DNA]</scope>
    <source>
        <strain evidence="9">p1417</strain>
    </source>
</reference>
<accession>A0A6L6X0L6</accession>
<dbReference type="Pfam" id="PF14759">
    <property type="entry name" value="Reductase_C"/>
    <property type="match status" value="1"/>
</dbReference>
<evidence type="ECO:0000256" key="4">
    <source>
        <dbReference type="ARBA" id="ARBA00023002"/>
    </source>
</evidence>